<organism evidence="6 7">
    <name type="scientific">Methylorubrum suomiense</name>
    <dbReference type="NCBI Taxonomy" id="144191"/>
    <lineage>
        <taxon>Bacteria</taxon>
        <taxon>Pseudomonadati</taxon>
        <taxon>Pseudomonadota</taxon>
        <taxon>Alphaproteobacteria</taxon>
        <taxon>Hyphomicrobiales</taxon>
        <taxon>Methylobacteriaceae</taxon>
        <taxon>Methylorubrum</taxon>
    </lineage>
</organism>
<keyword evidence="6" id="KW-0418">Kinase</keyword>
<name>A0ABQ4V0K4_9HYPH</name>
<reference evidence="6" key="2">
    <citation type="submission" date="2021-08" db="EMBL/GenBank/DDBJ databases">
        <authorList>
            <person name="Tani A."/>
            <person name="Ola A."/>
            <person name="Ogura Y."/>
            <person name="Katsura K."/>
            <person name="Hayashi T."/>
        </authorList>
    </citation>
    <scope>NUCLEOTIDE SEQUENCE</scope>
    <source>
        <strain evidence="6">DSM 14458</strain>
    </source>
</reference>
<dbReference type="Proteomes" id="UP001055093">
    <property type="component" value="Unassembled WGS sequence"/>
</dbReference>
<keyword evidence="2" id="KW-0805">Transcription regulation</keyword>
<keyword evidence="1 4" id="KW-0597">Phosphoprotein</keyword>
<proteinExistence type="predicted"/>
<evidence type="ECO:0000256" key="3">
    <source>
        <dbReference type="ARBA" id="ARBA00023163"/>
    </source>
</evidence>
<evidence type="ECO:0000313" key="7">
    <source>
        <dbReference type="Proteomes" id="UP001055093"/>
    </source>
</evidence>
<dbReference type="SUPFAM" id="SSF52172">
    <property type="entry name" value="CheY-like"/>
    <property type="match status" value="1"/>
</dbReference>
<evidence type="ECO:0000259" key="5">
    <source>
        <dbReference type="PROSITE" id="PS50110"/>
    </source>
</evidence>
<dbReference type="PANTHER" id="PTHR44591:SF3">
    <property type="entry name" value="RESPONSE REGULATORY DOMAIN-CONTAINING PROTEIN"/>
    <property type="match status" value="1"/>
</dbReference>
<dbReference type="Gene3D" id="3.40.50.2300">
    <property type="match status" value="1"/>
</dbReference>
<dbReference type="GO" id="GO:0016301">
    <property type="term" value="F:kinase activity"/>
    <property type="evidence" value="ECO:0007669"/>
    <property type="project" value="UniProtKB-KW"/>
</dbReference>
<evidence type="ECO:0000256" key="4">
    <source>
        <dbReference type="PROSITE-ProRule" id="PRU00169"/>
    </source>
</evidence>
<dbReference type="EMBL" id="BPRE01000018">
    <property type="protein sequence ID" value="GJE77958.1"/>
    <property type="molecule type" value="Genomic_DNA"/>
</dbReference>
<dbReference type="PROSITE" id="PS50110">
    <property type="entry name" value="RESPONSE_REGULATORY"/>
    <property type="match status" value="1"/>
</dbReference>
<dbReference type="SMART" id="SM00448">
    <property type="entry name" value="REC"/>
    <property type="match status" value="1"/>
</dbReference>
<keyword evidence="6" id="KW-0808">Transferase</keyword>
<comment type="caution">
    <text evidence="6">The sequence shown here is derived from an EMBL/GenBank/DDBJ whole genome shotgun (WGS) entry which is preliminary data.</text>
</comment>
<dbReference type="PANTHER" id="PTHR44591">
    <property type="entry name" value="STRESS RESPONSE REGULATOR PROTEIN 1"/>
    <property type="match status" value="1"/>
</dbReference>
<dbReference type="InterPro" id="IPR001789">
    <property type="entry name" value="Sig_transdc_resp-reg_receiver"/>
</dbReference>
<accession>A0ABQ4V0K4</accession>
<evidence type="ECO:0000256" key="1">
    <source>
        <dbReference type="ARBA" id="ARBA00022553"/>
    </source>
</evidence>
<evidence type="ECO:0000313" key="6">
    <source>
        <dbReference type="EMBL" id="GJE77958.1"/>
    </source>
</evidence>
<sequence length="127" mass="13694">MSDALPGPTVLVVEDDTVTRYAAVTMIGDAGFSTREATNGNEAIRILDREVGIRIVVTDIDMPLGIDGIKLAACIHRRSPRIGIIITSGKVRPKDGDVPSQGRFIRKPYTEDQLIGAIRALLDLPQG</sequence>
<dbReference type="RefSeq" id="WP_137831708.1">
    <property type="nucleotide sequence ID" value="NZ_BPRE01000018.1"/>
</dbReference>
<dbReference type="InterPro" id="IPR050595">
    <property type="entry name" value="Bact_response_regulator"/>
</dbReference>
<evidence type="ECO:0000256" key="2">
    <source>
        <dbReference type="ARBA" id="ARBA00023015"/>
    </source>
</evidence>
<dbReference type="Pfam" id="PF00072">
    <property type="entry name" value="Response_reg"/>
    <property type="match status" value="1"/>
</dbReference>
<protein>
    <submittedName>
        <fullName evidence="6">Sensor kinase CckA</fullName>
    </submittedName>
</protein>
<keyword evidence="7" id="KW-1185">Reference proteome</keyword>
<dbReference type="InterPro" id="IPR011006">
    <property type="entry name" value="CheY-like_superfamily"/>
</dbReference>
<feature type="domain" description="Response regulatory" evidence="5">
    <location>
        <begin position="9"/>
        <end position="122"/>
    </location>
</feature>
<keyword evidence="3" id="KW-0804">Transcription</keyword>
<gene>
    <name evidence="6" type="primary">cckA_5</name>
    <name evidence="6" type="ORF">BGCPKDLD_4568</name>
</gene>
<feature type="modified residue" description="4-aspartylphosphate" evidence="4">
    <location>
        <position position="59"/>
    </location>
</feature>
<reference evidence="6" key="1">
    <citation type="journal article" date="2021" name="Front. Microbiol.">
        <title>Comprehensive Comparative Genomics and Phenotyping of Methylobacterium Species.</title>
        <authorList>
            <person name="Alessa O."/>
            <person name="Ogura Y."/>
            <person name="Fujitani Y."/>
            <person name="Takami H."/>
            <person name="Hayashi T."/>
            <person name="Sahin N."/>
            <person name="Tani A."/>
        </authorList>
    </citation>
    <scope>NUCLEOTIDE SEQUENCE</scope>
    <source>
        <strain evidence="6">DSM 14458</strain>
    </source>
</reference>